<dbReference type="PANTHER" id="PTHR48250">
    <property type="entry name" value="CUTINASE 2-RELATED"/>
    <property type="match status" value="1"/>
</dbReference>
<comment type="similarity">
    <text evidence="1">Belongs to the cutinase family.</text>
</comment>
<dbReference type="InterPro" id="IPR029058">
    <property type="entry name" value="AB_hydrolase_fold"/>
</dbReference>
<comment type="catalytic activity">
    <reaction evidence="7">
        <text>cutin + H2O = cutin monomers.</text>
        <dbReference type="EC" id="3.1.1.74"/>
    </reaction>
</comment>
<reference evidence="11 12" key="1">
    <citation type="journal article" date="2013" name="PLoS Genet.">
        <title>The genome and development-dependent transcriptomes of Pyronema confluens: a window into fungal evolution.</title>
        <authorList>
            <person name="Traeger S."/>
            <person name="Altegoer F."/>
            <person name="Freitag M."/>
            <person name="Gabaldon T."/>
            <person name="Kempken F."/>
            <person name="Kumar A."/>
            <person name="Marcet-Houben M."/>
            <person name="Poggeler S."/>
            <person name="Stajich J.E."/>
            <person name="Nowrousian M."/>
        </authorList>
    </citation>
    <scope>NUCLEOTIDE SEQUENCE [LARGE SCALE GENOMIC DNA]</scope>
    <source>
        <strain evidence="12">CBS 100304</strain>
        <tissue evidence="11">Vegetative mycelium</tissue>
    </source>
</reference>
<feature type="disulfide bond" evidence="9">
    <location>
        <begin position="173"/>
        <end position="180"/>
    </location>
</feature>
<keyword evidence="3" id="KW-0719">Serine esterase</keyword>
<keyword evidence="12" id="KW-1185">Reference proteome</keyword>
<feature type="active site" description="Proton donor/acceptor" evidence="8">
    <location>
        <position position="190"/>
    </location>
</feature>
<evidence type="ECO:0000313" key="12">
    <source>
        <dbReference type="Proteomes" id="UP000018144"/>
    </source>
</evidence>
<evidence type="ECO:0000313" key="11">
    <source>
        <dbReference type="EMBL" id="CCX04923.1"/>
    </source>
</evidence>
<dbReference type="Proteomes" id="UP000018144">
    <property type="component" value="Unassembled WGS sequence"/>
</dbReference>
<evidence type="ECO:0000256" key="1">
    <source>
        <dbReference type="ARBA" id="ARBA00007534"/>
    </source>
</evidence>
<dbReference type="GO" id="GO:0050525">
    <property type="term" value="F:cutinase activity"/>
    <property type="evidence" value="ECO:0007669"/>
    <property type="project" value="UniProtKB-EC"/>
</dbReference>
<proteinExistence type="inferred from homology"/>
<sequence length="213" mass="23136">MHLHHWILAITFLAVYAIASSIDNSTNTRNDLIDGECAPLVYLFARGTDEKGNIGNNVGPAFLNSLDDVFPADYIIAQGVQPYPATVAGYKAGGSPEGSEAMAQLIERADTQCPESEMILSCWSQGCQVLHNAVNLTSPEIYPKFAALVLFGDPDLNTTFPTGVSDRIVKEYCHELDPICHGIAKTNRAHDTYPEDADNAAQFVLDVYNQTAV</sequence>
<evidence type="ECO:0000256" key="6">
    <source>
        <dbReference type="ARBA" id="ARBA00023157"/>
    </source>
</evidence>
<dbReference type="Gene3D" id="3.40.50.1820">
    <property type="entry name" value="alpha/beta hydrolase"/>
    <property type="match status" value="1"/>
</dbReference>
<evidence type="ECO:0000256" key="9">
    <source>
        <dbReference type="PIRSR" id="PIRSR611150-2"/>
    </source>
</evidence>
<evidence type="ECO:0000256" key="3">
    <source>
        <dbReference type="ARBA" id="ARBA00022487"/>
    </source>
</evidence>
<dbReference type="OrthoDB" id="3225429at2759"/>
<accession>U4KUG4</accession>
<dbReference type="SMART" id="SM01110">
    <property type="entry name" value="Cutinase"/>
    <property type="match status" value="1"/>
</dbReference>
<dbReference type="STRING" id="1076935.U4KUG4"/>
<evidence type="ECO:0000256" key="4">
    <source>
        <dbReference type="ARBA" id="ARBA00022729"/>
    </source>
</evidence>
<evidence type="ECO:0000256" key="7">
    <source>
        <dbReference type="ARBA" id="ARBA00034045"/>
    </source>
</evidence>
<dbReference type="InterPro" id="IPR000675">
    <property type="entry name" value="Cutinase/axe"/>
</dbReference>
<dbReference type="PRINTS" id="PR00129">
    <property type="entry name" value="CUTINASE"/>
</dbReference>
<gene>
    <name evidence="11" type="ORF">PCON_04042</name>
</gene>
<feature type="active site" evidence="8">
    <location>
        <position position="177"/>
    </location>
</feature>
<dbReference type="PANTHER" id="PTHR48250:SF2">
    <property type="entry name" value="CUTINASE"/>
    <property type="match status" value="1"/>
</dbReference>
<dbReference type="GO" id="GO:0016052">
    <property type="term" value="P:carbohydrate catabolic process"/>
    <property type="evidence" value="ECO:0007669"/>
    <property type="project" value="TreeGrafter"/>
</dbReference>
<evidence type="ECO:0000256" key="2">
    <source>
        <dbReference type="ARBA" id="ARBA00013095"/>
    </source>
</evidence>
<feature type="active site" description="Nucleophile" evidence="8">
    <location>
        <position position="124"/>
    </location>
</feature>
<keyword evidence="6 9" id="KW-1015">Disulfide bond</keyword>
<dbReference type="SUPFAM" id="SSF53474">
    <property type="entry name" value="alpha/beta-Hydrolases"/>
    <property type="match status" value="1"/>
</dbReference>
<keyword evidence="4 10" id="KW-0732">Signal</keyword>
<dbReference type="Pfam" id="PF01083">
    <property type="entry name" value="Cutinase"/>
    <property type="match status" value="1"/>
</dbReference>
<dbReference type="EMBL" id="HF935220">
    <property type="protein sequence ID" value="CCX04923.1"/>
    <property type="molecule type" value="Genomic_DNA"/>
</dbReference>
<dbReference type="EC" id="3.1.1.74" evidence="2"/>
<organism evidence="11 12">
    <name type="scientific">Pyronema omphalodes (strain CBS 100304)</name>
    <name type="common">Pyronema confluens</name>
    <dbReference type="NCBI Taxonomy" id="1076935"/>
    <lineage>
        <taxon>Eukaryota</taxon>
        <taxon>Fungi</taxon>
        <taxon>Dikarya</taxon>
        <taxon>Ascomycota</taxon>
        <taxon>Pezizomycotina</taxon>
        <taxon>Pezizomycetes</taxon>
        <taxon>Pezizales</taxon>
        <taxon>Pyronemataceae</taxon>
        <taxon>Pyronema</taxon>
    </lineage>
</organism>
<protein>
    <recommendedName>
        <fullName evidence="2">cutinase</fullName>
        <ecNumber evidence="2">3.1.1.74</ecNumber>
    </recommendedName>
</protein>
<feature type="chain" id="PRO_5005713194" description="cutinase" evidence="10">
    <location>
        <begin position="20"/>
        <end position="213"/>
    </location>
</feature>
<evidence type="ECO:0000256" key="8">
    <source>
        <dbReference type="PIRSR" id="PIRSR611150-1"/>
    </source>
</evidence>
<evidence type="ECO:0000256" key="5">
    <source>
        <dbReference type="ARBA" id="ARBA00022801"/>
    </source>
</evidence>
<keyword evidence="5" id="KW-0378">Hydrolase</keyword>
<dbReference type="GO" id="GO:0005576">
    <property type="term" value="C:extracellular region"/>
    <property type="evidence" value="ECO:0007669"/>
    <property type="project" value="InterPro"/>
</dbReference>
<dbReference type="eggNOG" id="ENOG502S3AW">
    <property type="taxonomic scope" value="Eukaryota"/>
</dbReference>
<feature type="signal peptide" evidence="10">
    <location>
        <begin position="1"/>
        <end position="19"/>
    </location>
</feature>
<feature type="disulfide bond" evidence="9">
    <location>
        <begin position="37"/>
        <end position="113"/>
    </location>
</feature>
<name>U4KUG4_PYROM</name>
<dbReference type="OMA" id="ILVGPPF"/>
<dbReference type="InterPro" id="IPR011150">
    <property type="entry name" value="Cutinase_monf"/>
</dbReference>
<dbReference type="AlphaFoldDB" id="U4KUG4"/>
<evidence type="ECO:0000256" key="10">
    <source>
        <dbReference type="SAM" id="SignalP"/>
    </source>
</evidence>